<proteinExistence type="predicted"/>
<dbReference type="PANTHER" id="PTHR47592:SF27">
    <property type="entry name" value="OS08G0421700 PROTEIN"/>
    <property type="match status" value="1"/>
</dbReference>
<evidence type="ECO:0000259" key="3">
    <source>
        <dbReference type="Pfam" id="PF22936"/>
    </source>
</evidence>
<feature type="transmembrane region" description="Helical" evidence="2">
    <location>
        <begin position="55"/>
        <end position="74"/>
    </location>
</feature>
<accession>A0A834LL03</accession>
<dbReference type="GO" id="GO:0003676">
    <property type="term" value="F:nucleic acid binding"/>
    <property type="evidence" value="ECO:0007669"/>
    <property type="project" value="InterPro"/>
</dbReference>
<comment type="caution">
    <text evidence="4">The sequence shown here is derived from an EMBL/GenBank/DDBJ whole genome shotgun (WGS) entry which is preliminary data.</text>
</comment>
<organism evidence="4 5">
    <name type="scientific">Rhododendron simsii</name>
    <name type="common">Sims's rhododendron</name>
    <dbReference type="NCBI Taxonomy" id="118357"/>
    <lineage>
        <taxon>Eukaryota</taxon>
        <taxon>Viridiplantae</taxon>
        <taxon>Streptophyta</taxon>
        <taxon>Embryophyta</taxon>
        <taxon>Tracheophyta</taxon>
        <taxon>Spermatophyta</taxon>
        <taxon>Magnoliopsida</taxon>
        <taxon>eudicotyledons</taxon>
        <taxon>Gunneridae</taxon>
        <taxon>Pentapetalae</taxon>
        <taxon>asterids</taxon>
        <taxon>Ericales</taxon>
        <taxon>Ericaceae</taxon>
        <taxon>Ericoideae</taxon>
        <taxon>Rhodoreae</taxon>
        <taxon>Rhododendron</taxon>
    </lineage>
</organism>
<reference evidence="4" key="1">
    <citation type="submission" date="2019-11" db="EMBL/GenBank/DDBJ databases">
        <authorList>
            <person name="Liu Y."/>
            <person name="Hou J."/>
            <person name="Li T.-Q."/>
            <person name="Guan C.-H."/>
            <person name="Wu X."/>
            <person name="Wu H.-Z."/>
            <person name="Ling F."/>
            <person name="Zhang R."/>
            <person name="Shi X.-G."/>
            <person name="Ren J.-P."/>
            <person name="Chen E.-F."/>
            <person name="Sun J.-M."/>
        </authorList>
    </citation>
    <scope>NUCLEOTIDE SEQUENCE</scope>
    <source>
        <strain evidence="4">Adult_tree_wgs_1</strain>
        <tissue evidence="4">Leaves</tissue>
    </source>
</reference>
<dbReference type="OrthoDB" id="1742531at2759"/>
<feature type="compositionally biased region" description="Low complexity" evidence="1">
    <location>
        <begin position="138"/>
        <end position="149"/>
    </location>
</feature>
<sequence>MATSLAPPLMAPPAKNKQPPSTMMFLRPKAAVRRLATRDEAKPAMYRDDVNAVKVLLLYMQYMFVLASAAFFSIDGKNFLRNGTIVVTPPVTINLMHLQSALVSHFTQKKSSSKGGENSALAVQSENRRKTSDGRSGGNNRSWSSSRGKGVQCYSCKEFGHVKRDYPLRKYKGKKFDDASSANSLVLADDGDLLIVSEGINTSSRDEWILDSGCTMHVCSKKEFFDTFQEKDSGSLFLSDGTPCGIQGFGKVKIKMFDGAVCTLGGVAYVLKLRRNLISLSRMDFIGCKCFAGGGAMKITRGGKVLMKGEKCKGLYRLIGKKLFTQQRFGNGMHKEMGTKV</sequence>
<keyword evidence="2" id="KW-1133">Transmembrane helix</keyword>
<keyword evidence="2" id="KW-0812">Transmembrane</keyword>
<dbReference type="Proteomes" id="UP000626092">
    <property type="component" value="Unassembled WGS sequence"/>
</dbReference>
<keyword evidence="2" id="KW-0472">Membrane</keyword>
<dbReference type="EMBL" id="WJXA01000006">
    <property type="protein sequence ID" value="KAF7140776.1"/>
    <property type="molecule type" value="Genomic_DNA"/>
</dbReference>
<protein>
    <recommendedName>
        <fullName evidence="3">Retrovirus-related Pol polyprotein from transposon TNT 1-94-like beta-barrel domain-containing protein</fullName>
    </recommendedName>
</protein>
<dbReference type="SUPFAM" id="SSF57756">
    <property type="entry name" value="Retrovirus zinc finger-like domains"/>
    <property type="match status" value="1"/>
</dbReference>
<evidence type="ECO:0000256" key="1">
    <source>
        <dbReference type="SAM" id="MobiDB-lite"/>
    </source>
</evidence>
<dbReference type="GO" id="GO:0008270">
    <property type="term" value="F:zinc ion binding"/>
    <property type="evidence" value="ECO:0007669"/>
    <property type="project" value="InterPro"/>
</dbReference>
<evidence type="ECO:0000256" key="2">
    <source>
        <dbReference type="SAM" id="Phobius"/>
    </source>
</evidence>
<dbReference type="InterPro" id="IPR036875">
    <property type="entry name" value="Znf_CCHC_sf"/>
</dbReference>
<dbReference type="InterPro" id="IPR054722">
    <property type="entry name" value="PolX-like_BBD"/>
</dbReference>
<feature type="compositionally biased region" description="Polar residues" evidence="1">
    <location>
        <begin position="113"/>
        <end position="125"/>
    </location>
</feature>
<name>A0A834LL03_RHOSS</name>
<dbReference type="Gene3D" id="4.10.60.10">
    <property type="entry name" value="Zinc finger, CCHC-type"/>
    <property type="match status" value="1"/>
</dbReference>
<dbReference type="AlphaFoldDB" id="A0A834LL03"/>
<evidence type="ECO:0000313" key="4">
    <source>
        <dbReference type="EMBL" id="KAF7140776.1"/>
    </source>
</evidence>
<evidence type="ECO:0000313" key="5">
    <source>
        <dbReference type="Proteomes" id="UP000626092"/>
    </source>
</evidence>
<feature type="region of interest" description="Disordered" evidence="1">
    <location>
        <begin position="1"/>
        <end position="21"/>
    </location>
</feature>
<dbReference type="PANTHER" id="PTHR47592">
    <property type="entry name" value="PBF68 PROTEIN"/>
    <property type="match status" value="1"/>
</dbReference>
<dbReference type="Pfam" id="PF22936">
    <property type="entry name" value="Pol_BBD"/>
    <property type="match status" value="1"/>
</dbReference>
<feature type="region of interest" description="Disordered" evidence="1">
    <location>
        <begin position="108"/>
        <end position="149"/>
    </location>
</feature>
<keyword evidence="5" id="KW-1185">Reference proteome</keyword>
<gene>
    <name evidence="4" type="ORF">RHSIM_Rhsim06G0083000</name>
</gene>
<feature type="domain" description="Retrovirus-related Pol polyprotein from transposon TNT 1-94-like beta-barrel" evidence="3">
    <location>
        <begin position="208"/>
        <end position="284"/>
    </location>
</feature>